<reference evidence="10" key="1">
    <citation type="submission" date="2024-06" db="EMBL/GenBank/DDBJ databases">
        <title>Methylostella associata gen. nov., sp. nov., a novel Ancalomicrobiaceae-affiliated facultatively methylotrophic bacteria that feed on methanotrophs of the genus Methylococcus.</title>
        <authorList>
            <person name="Saltykova V."/>
            <person name="Danilova O.V."/>
            <person name="Oshkin I.Y."/>
            <person name="Belova S.E."/>
            <person name="Pimenov N.V."/>
            <person name="Dedysh S.N."/>
        </authorList>
    </citation>
    <scope>NUCLEOTIDE SEQUENCE</scope>
    <source>
        <strain evidence="10">S20</strain>
    </source>
</reference>
<dbReference type="RefSeq" id="WP_407049000.1">
    <property type="nucleotide sequence ID" value="NZ_CP158568.1"/>
</dbReference>
<organism evidence="10">
    <name type="scientific">Methyloraptor flagellatus</name>
    <dbReference type="NCBI Taxonomy" id="3162530"/>
    <lineage>
        <taxon>Bacteria</taxon>
        <taxon>Pseudomonadati</taxon>
        <taxon>Pseudomonadota</taxon>
        <taxon>Alphaproteobacteria</taxon>
        <taxon>Hyphomicrobiales</taxon>
        <taxon>Ancalomicrobiaceae</taxon>
        <taxon>Methyloraptor</taxon>
    </lineage>
</organism>
<evidence type="ECO:0000259" key="8">
    <source>
        <dbReference type="PROSITE" id="PS50110"/>
    </source>
</evidence>
<dbReference type="GO" id="GO:0000976">
    <property type="term" value="F:transcription cis-regulatory region binding"/>
    <property type="evidence" value="ECO:0007669"/>
    <property type="project" value="TreeGrafter"/>
</dbReference>
<dbReference type="CDD" id="cd00383">
    <property type="entry name" value="trans_reg_C"/>
    <property type="match status" value="1"/>
</dbReference>
<dbReference type="EMBL" id="CP158568">
    <property type="protein sequence ID" value="XBY43902.1"/>
    <property type="molecule type" value="Genomic_DNA"/>
</dbReference>
<gene>
    <name evidence="10" type="ORF">ABS361_17835</name>
</gene>
<dbReference type="InterPro" id="IPR011006">
    <property type="entry name" value="CheY-like_superfamily"/>
</dbReference>
<dbReference type="CDD" id="cd19934">
    <property type="entry name" value="REC_OmpR_EcPhoP-like"/>
    <property type="match status" value="1"/>
</dbReference>
<evidence type="ECO:0000256" key="5">
    <source>
        <dbReference type="ARBA" id="ARBA00023163"/>
    </source>
</evidence>
<evidence type="ECO:0000259" key="9">
    <source>
        <dbReference type="PROSITE" id="PS51755"/>
    </source>
</evidence>
<keyword evidence="2" id="KW-0902">Two-component regulatory system</keyword>
<dbReference type="KEGG" id="mflg:ABS361_17835"/>
<dbReference type="SMART" id="SM00448">
    <property type="entry name" value="REC"/>
    <property type="match status" value="1"/>
</dbReference>
<dbReference type="SUPFAM" id="SSF52172">
    <property type="entry name" value="CheY-like"/>
    <property type="match status" value="1"/>
</dbReference>
<dbReference type="PROSITE" id="PS51755">
    <property type="entry name" value="OMPR_PHOB"/>
    <property type="match status" value="1"/>
</dbReference>
<dbReference type="GO" id="GO:0000156">
    <property type="term" value="F:phosphorelay response regulator activity"/>
    <property type="evidence" value="ECO:0007669"/>
    <property type="project" value="TreeGrafter"/>
</dbReference>
<evidence type="ECO:0000256" key="7">
    <source>
        <dbReference type="PROSITE-ProRule" id="PRU01091"/>
    </source>
</evidence>
<dbReference type="Gene3D" id="3.40.50.2300">
    <property type="match status" value="1"/>
</dbReference>
<evidence type="ECO:0000313" key="10">
    <source>
        <dbReference type="EMBL" id="XBY43902.1"/>
    </source>
</evidence>
<evidence type="ECO:0000256" key="4">
    <source>
        <dbReference type="ARBA" id="ARBA00023125"/>
    </source>
</evidence>
<dbReference type="GO" id="GO:0006355">
    <property type="term" value="P:regulation of DNA-templated transcription"/>
    <property type="evidence" value="ECO:0007669"/>
    <property type="project" value="InterPro"/>
</dbReference>
<feature type="domain" description="OmpR/PhoB-type" evidence="9">
    <location>
        <begin position="124"/>
        <end position="218"/>
    </location>
</feature>
<keyword evidence="1 6" id="KW-0597">Phosphoprotein</keyword>
<dbReference type="InterPro" id="IPR039420">
    <property type="entry name" value="WalR-like"/>
</dbReference>
<evidence type="ECO:0000256" key="2">
    <source>
        <dbReference type="ARBA" id="ARBA00023012"/>
    </source>
</evidence>
<dbReference type="FunFam" id="3.40.50.2300:FF:000002">
    <property type="entry name" value="DNA-binding response regulator PhoP"/>
    <property type="match status" value="1"/>
</dbReference>
<dbReference type="GO" id="GO:0032993">
    <property type="term" value="C:protein-DNA complex"/>
    <property type="evidence" value="ECO:0007669"/>
    <property type="project" value="TreeGrafter"/>
</dbReference>
<evidence type="ECO:0000256" key="6">
    <source>
        <dbReference type="PROSITE-ProRule" id="PRU00169"/>
    </source>
</evidence>
<feature type="domain" description="Response regulatory" evidence="8">
    <location>
        <begin position="2"/>
        <end position="116"/>
    </location>
</feature>
<feature type="modified residue" description="4-aspartylphosphate" evidence="6">
    <location>
        <position position="51"/>
    </location>
</feature>
<dbReference type="Pfam" id="PF00486">
    <property type="entry name" value="Trans_reg_C"/>
    <property type="match status" value="1"/>
</dbReference>
<keyword evidence="3" id="KW-0805">Transcription regulation</keyword>
<sequence>MRVLVVEDEDRIRRDIAVQLQHAGYVVREATDGEQAWFLGDTEDFDAIVLDLGMPKLDGLAILKRWRDSGRDFPILILTARGSWTDRVEGIDAGADDYLVKPFRMEELIARTRALIRRSAGRSNPVLTAQGVTLDTRRARALVDGTPVALSPLEFRLLSYLLHHRGRVVSRPELVEHIYHADVEPGSNALEVLIGRVRKKVGADLIETRRGHGYLVPTE</sequence>
<dbReference type="PANTHER" id="PTHR48111">
    <property type="entry name" value="REGULATOR OF RPOS"/>
    <property type="match status" value="1"/>
</dbReference>
<dbReference type="SMART" id="SM00862">
    <property type="entry name" value="Trans_reg_C"/>
    <property type="match status" value="1"/>
</dbReference>
<dbReference type="Gene3D" id="6.10.250.690">
    <property type="match status" value="1"/>
</dbReference>
<dbReference type="PANTHER" id="PTHR48111:SF37">
    <property type="entry name" value="RESPONSE REGULATOR PROTEIN CARR"/>
    <property type="match status" value="1"/>
</dbReference>
<dbReference type="Pfam" id="PF00072">
    <property type="entry name" value="Response_reg"/>
    <property type="match status" value="1"/>
</dbReference>
<dbReference type="AlphaFoldDB" id="A0AAU7XAH8"/>
<dbReference type="GO" id="GO:0005829">
    <property type="term" value="C:cytosol"/>
    <property type="evidence" value="ECO:0007669"/>
    <property type="project" value="TreeGrafter"/>
</dbReference>
<dbReference type="PROSITE" id="PS50110">
    <property type="entry name" value="RESPONSE_REGULATORY"/>
    <property type="match status" value="1"/>
</dbReference>
<dbReference type="InterPro" id="IPR001789">
    <property type="entry name" value="Sig_transdc_resp-reg_receiver"/>
</dbReference>
<dbReference type="InterPro" id="IPR001867">
    <property type="entry name" value="OmpR/PhoB-type_DNA-bd"/>
</dbReference>
<dbReference type="InterPro" id="IPR036388">
    <property type="entry name" value="WH-like_DNA-bd_sf"/>
</dbReference>
<dbReference type="Gene3D" id="1.10.10.10">
    <property type="entry name" value="Winged helix-like DNA-binding domain superfamily/Winged helix DNA-binding domain"/>
    <property type="match status" value="1"/>
</dbReference>
<feature type="DNA-binding region" description="OmpR/PhoB-type" evidence="7">
    <location>
        <begin position="124"/>
        <end position="218"/>
    </location>
</feature>
<protein>
    <submittedName>
        <fullName evidence="10">Response regulator transcription factor</fullName>
    </submittedName>
</protein>
<evidence type="ECO:0000256" key="3">
    <source>
        <dbReference type="ARBA" id="ARBA00023015"/>
    </source>
</evidence>
<keyword evidence="5" id="KW-0804">Transcription</keyword>
<evidence type="ECO:0000256" key="1">
    <source>
        <dbReference type="ARBA" id="ARBA00022553"/>
    </source>
</evidence>
<accession>A0AAU7XAH8</accession>
<keyword evidence="4 7" id="KW-0238">DNA-binding</keyword>
<proteinExistence type="predicted"/>
<name>A0AAU7XAH8_9HYPH</name>